<dbReference type="SUPFAM" id="SSF57959">
    <property type="entry name" value="Leucine zipper domain"/>
    <property type="match status" value="1"/>
</dbReference>
<evidence type="ECO:0000313" key="11">
    <source>
        <dbReference type="Proteomes" id="UP000092461"/>
    </source>
</evidence>
<dbReference type="EMBL" id="AJWK01015411">
    <property type="status" value="NOT_ANNOTATED_CDS"/>
    <property type="molecule type" value="Genomic_DNA"/>
</dbReference>
<dbReference type="Gene3D" id="1.20.5.170">
    <property type="match status" value="1"/>
</dbReference>
<name>A0A1B0CJU7_LUTLO</name>
<keyword evidence="4" id="KW-0010">Activator</keyword>
<evidence type="ECO:0000256" key="1">
    <source>
        <dbReference type="ARBA" id="ARBA00004123"/>
    </source>
</evidence>
<dbReference type="EMBL" id="AJWK01015410">
    <property type="status" value="NOT_ANNOTATED_CDS"/>
    <property type="molecule type" value="Genomic_DNA"/>
</dbReference>
<dbReference type="VEuPathDB" id="VectorBase:LLOJ004886"/>
<dbReference type="FunFam" id="1.20.5.170:FF:000054">
    <property type="entry name" value="Cyclic AMP-responsive element-binding protein 3-like 2"/>
    <property type="match status" value="1"/>
</dbReference>
<dbReference type="InterPro" id="IPR046347">
    <property type="entry name" value="bZIP_sf"/>
</dbReference>
<dbReference type="VEuPathDB" id="VectorBase:LLONM1_008028"/>
<evidence type="ECO:0000259" key="9">
    <source>
        <dbReference type="PROSITE" id="PS50217"/>
    </source>
</evidence>
<dbReference type="PANTHER" id="PTHR46004">
    <property type="entry name" value="CYCLIC AMP RESPONSE ELEMENT-BINDING PROTEIN A"/>
    <property type="match status" value="1"/>
</dbReference>
<keyword evidence="5" id="KW-0804">Transcription</keyword>
<keyword evidence="6" id="KW-0539">Nucleus</keyword>
<dbReference type="EnsemblMetazoa" id="LLOJ004886-RA">
    <property type="protein sequence ID" value="LLOJ004886-PA"/>
    <property type="gene ID" value="LLOJ004886"/>
</dbReference>
<evidence type="ECO:0000313" key="10">
    <source>
        <dbReference type="EnsemblMetazoa" id="LLOJ004886-PA"/>
    </source>
</evidence>
<protein>
    <recommendedName>
        <fullName evidence="9">BZIP domain-containing protein</fullName>
    </recommendedName>
</protein>
<dbReference type="GO" id="GO:0005634">
    <property type="term" value="C:nucleus"/>
    <property type="evidence" value="ECO:0007669"/>
    <property type="project" value="UniProtKB-SubCell"/>
</dbReference>
<dbReference type="GO" id="GO:0000981">
    <property type="term" value="F:DNA-binding transcription factor activity, RNA polymerase II-specific"/>
    <property type="evidence" value="ECO:0007669"/>
    <property type="project" value="TreeGrafter"/>
</dbReference>
<dbReference type="PROSITE" id="PS00036">
    <property type="entry name" value="BZIP_BASIC"/>
    <property type="match status" value="1"/>
</dbReference>
<evidence type="ECO:0000256" key="3">
    <source>
        <dbReference type="ARBA" id="ARBA00023125"/>
    </source>
</evidence>
<feature type="region of interest" description="Disordered" evidence="8">
    <location>
        <begin position="297"/>
        <end position="336"/>
    </location>
</feature>
<evidence type="ECO:0000256" key="7">
    <source>
        <dbReference type="SAM" id="Coils"/>
    </source>
</evidence>
<evidence type="ECO:0000256" key="4">
    <source>
        <dbReference type="ARBA" id="ARBA00023159"/>
    </source>
</evidence>
<comment type="subcellular location">
    <subcellularLocation>
        <location evidence="1">Nucleus</location>
    </subcellularLocation>
</comment>
<keyword evidence="7" id="KW-0175">Coiled coil</keyword>
<dbReference type="PROSITE" id="PS50217">
    <property type="entry name" value="BZIP"/>
    <property type="match status" value="1"/>
</dbReference>
<sequence>MQDALKLSSGDPELSDWYLDKDIKMPQVILHDKLMTDALGTLPIKTEHSYSLNSDGDSLPDSPGSLHNKMDAIRVFSGVTKAMQDALKLSSGDPELSDWYLDKDIKMPQVILHDKLMTDALGTLPIKTEHSYSLNSDGDSLPDSPGSLHNKMDDMDDECYPAITMNTAALSTRTTQYRAVNSQFISSMQNSCSNDSESATSSLSEDIDIDDHAIKDEPMSPATSSNPPSPGECTKTTINTHLSNIAAITNTDLVFEHKNGSLQLSHASQSLLKGHHLPSHQVNQRLIMPKVKLEAQAPFGLPPTPPSSLSSDDSEGNLSPDHPMSPQTTHAVTRRSGIATASAAIASASKVYSGVSTRQPITTPLISTQPKGSTGTLILTEEGKRTLLAEGYPIPTRLPLTKAEEKSLKKIRRKIKNKISAQESRRKKKEYMDQLERRVEILVSENSEYRKRVENLEGSNANLMSQLTKLQALINRQNKK</sequence>
<evidence type="ECO:0000256" key="8">
    <source>
        <dbReference type="SAM" id="MobiDB-lite"/>
    </source>
</evidence>
<keyword evidence="2" id="KW-0805">Transcription regulation</keyword>
<keyword evidence="3" id="KW-0238">DNA-binding</keyword>
<feature type="domain" description="BZIP" evidence="9">
    <location>
        <begin position="407"/>
        <end position="470"/>
    </location>
</feature>
<dbReference type="CDD" id="cd14689">
    <property type="entry name" value="bZIP_CREB3"/>
    <property type="match status" value="1"/>
</dbReference>
<organism evidence="10 11">
    <name type="scientific">Lutzomyia longipalpis</name>
    <name type="common">Sand fly</name>
    <dbReference type="NCBI Taxonomy" id="7200"/>
    <lineage>
        <taxon>Eukaryota</taxon>
        <taxon>Metazoa</taxon>
        <taxon>Ecdysozoa</taxon>
        <taxon>Arthropoda</taxon>
        <taxon>Hexapoda</taxon>
        <taxon>Insecta</taxon>
        <taxon>Pterygota</taxon>
        <taxon>Neoptera</taxon>
        <taxon>Endopterygota</taxon>
        <taxon>Diptera</taxon>
        <taxon>Nematocera</taxon>
        <taxon>Psychodoidea</taxon>
        <taxon>Psychodidae</taxon>
        <taxon>Lutzomyia</taxon>
        <taxon>Lutzomyia</taxon>
    </lineage>
</organism>
<dbReference type="Pfam" id="PF00170">
    <property type="entry name" value="bZIP_1"/>
    <property type="match status" value="1"/>
</dbReference>
<evidence type="ECO:0000256" key="6">
    <source>
        <dbReference type="ARBA" id="ARBA00023242"/>
    </source>
</evidence>
<feature type="region of interest" description="Disordered" evidence="8">
    <location>
        <begin position="215"/>
        <end position="236"/>
    </location>
</feature>
<dbReference type="InterPro" id="IPR004827">
    <property type="entry name" value="bZIP"/>
</dbReference>
<dbReference type="AlphaFoldDB" id="A0A1B0CJU7"/>
<reference evidence="10" key="1">
    <citation type="submission" date="2020-05" db="UniProtKB">
        <authorList>
            <consortium name="EnsemblMetazoa"/>
        </authorList>
    </citation>
    <scope>IDENTIFICATION</scope>
    <source>
        <strain evidence="10">Jacobina</strain>
    </source>
</reference>
<dbReference type="GO" id="GO:0035497">
    <property type="term" value="F:cAMP response element binding"/>
    <property type="evidence" value="ECO:0007669"/>
    <property type="project" value="TreeGrafter"/>
</dbReference>
<evidence type="ECO:0000256" key="5">
    <source>
        <dbReference type="ARBA" id="ARBA00023163"/>
    </source>
</evidence>
<dbReference type="SMART" id="SM00338">
    <property type="entry name" value="BRLZ"/>
    <property type="match status" value="1"/>
</dbReference>
<keyword evidence="11" id="KW-1185">Reference proteome</keyword>
<dbReference type="Proteomes" id="UP000092461">
    <property type="component" value="Unassembled WGS sequence"/>
</dbReference>
<proteinExistence type="predicted"/>
<evidence type="ECO:0000256" key="2">
    <source>
        <dbReference type="ARBA" id="ARBA00023015"/>
    </source>
</evidence>
<dbReference type="PANTHER" id="PTHR46004:SF3">
    <property type="entry name" value="CYCLIC AMP RESPONSE ELEMENT-BINDING PROTEIN A"/>
    <property type="match status" value="1"/>
</dbReference>
<feature type="coiled-coil region" evidence="7">
    <location>
        <begin position="425"/>
        <end position="480"/>
    </location>
</feature>
<accession>A0A1B0CJU7</accession>